<evidence type="ECO:0008006" key="4">
    <source>
        <dbReference type="Google" id="ProtNLM"/>
    </source>
</evidence>
<keyword evidence="1" id="KW-0472">Membrane</keyword>
<reference evidence="2" key="1">
    <citation type="submission" date="2021-03" db="EMBL/GenBank/DDBJ databases">
        <authorList>
            <person name="Wang G."/>
        </authorList>
    </citation>
    <scope>NUCLEOTIDE SEQUENCE</scope>
    <source>
        <strain evidence="2">KCTC 12899</strain>
    </source>
</reference>
<gene>
    <name evidence="2" type="ORF">J3U88_06200</name>
</gene>
<organism evidence="2 3">
    <name type="scientific">Acanthopleuribacter pedis</name>
    <dbReference type="NCBI Taxonomy" id="442870"/>
    <lineage>
        <taxon>Bacteria</taxon>
        <taxon>Pseudomonadati</taxon>
        <taxon>Acidobacteriota</taxon>
        <taxon>Holophagae</taxon>
        <taxon>Acanthopleuribacterales</taxon>
        <taxon>Acanthopleuribacteraceae</taxon>
        <taxon>Acanthopleuribacter</taxon>
    </lineage>
</organism>
<comment type="caution">
    <text evidence="2">The sequence shown here is derived from an EMBL/GenBank/DDBJ whole genome shotgun (WGS) entry which is preliminary data.</text>
</comment>
<sequence>MESWMLFWKVIFFIVLALFAILSVWVTIGGFRDLQYLFRKMEEEQQEAAKKQASQT</sequence>
<feature type="transmembrane region" description="Helical" evidence="1">
    <location>
        <begin position="6"/>
        <end position="31"/>
    </location>
</feature>
<evidence type="ECO:0000313" key="3">
    <source>
        <dbReference type="Proteomes" id="UP000664417"/>
    </source>
</evidence>
<keyword evidence="1" id="KW-0812">Transmembrane</keyword>
<accession>A0A8J7U1D1</accession>
<dbReference type="RefSeq" id="WP_207857614.1">
    <property type="nucleotide sequence ID" value="NZ_JAFREP010000004.1"/>
</dbReference>
<dbReference type="AlphaFoldDB" id="A0A8J7U1D1"/>
<evidence type="ECO:0000256" key="1">
    <source>
        <dbReference type="SAM" id="Phobius"/>
    </source>
</evidence>
<protein>
    <recommendedName>
        <fullName evidence="4">Transmembrane protein</fullName>
    </recommendedName>
</protein>
<dbReference type="Proteomes" id="UP000664417">
    <property type="component" value="Unassembled WGS sequence"/>
</dbReference>
<keyword evidence="1" id="KW-1133">Transmembrane helix</keyword>
<dbReference type="EMBL" id="JAFREP010000004">
    <property type="protein sequence ID" value="MBO1318048.1"/>
    <property type="molecule type" value="Genomic_DNA"/>
</dbReference>
<keyword evidence="3" id="KW-1185">Reference proteome</keyword>
<proteinExistence type="predicted"/>
<name>A0A8J7U1D1_9BACT</name>
<evidence type="ECO:0000313" key="2">
    <source>
        <dbReference type="EMBL" id="MBO1318048.1"/>
    </source>
</evidence>